<evidence type="ECO:0000256" key="1">
    <source>
        <dbReference type="SAM" id="MobiDB-lite"/>
    </source>
</evidence>
<accession>A0A1V8SC42</accession>
<comment type="caution">
    <text evidence="2">The sequence shown here is derived from an EMBL/GenBank/DDBJ whole genome shotgun (WGS) entry which is preliminary data.</text>
</comment>
<keyword evidence="3" id="KW-1185">Reference proteome</keyword>
<dbReference type="AlphaFoldDB" id="A0A1V8SC42"/>
<reference evidence="3" key="1">
    <citation type="submission" date="2017-03" db="EMBL/GenBank/DDBJ databases">
        <title>Genomes of endolithic fungi from Antarctica.</title>
        <authorList>
            <person name="Coleine C."/>
            <person name="Masonjones S."/>
            <person name="Stajich J.E."/>
        </authorList>
    </citation>
    <scope>NUCLEOTIDE SEQUENCE [LARGE SCALE GENOMIC DNA]</scope>
    <source>
        <strain evidence="3">CCFEE 5527</strain>
    </source>
</reference>
<protein>
    <submittedName>
        <fullName evidence="2">Uncharacterized protein</fullName>
    </submittedName>
</protein>
<evidence type="ECO:0000313" key="3">
    <source>
        <dbReference type="Proteomes" id="UP000192596"/>
    </source>
</evidence>
<dbReference type="EMBL" id="NAJO01000064">
    <property type="protein sequence ID" value="OQN96597.1"/>
    <property type="molecule type" value="Genomic_DNA"/>
</dbReference>
<gene>
    <name evidence="2" type="ORF">B0A48_17027</name>
</gene>
<organism evidence="2 3">
    <name type="scientific">Cryoendolithus antarcticus</name>
    <dbReference type="NCBI Taxonomy" id="1507870"/>
    <lineage>
        <taxon>Eukaryota</taxon>
        <taxon>Fungi</taxon>
        <taxon>Dikarya</taxon>
        <taxon>Ascomycota</taxon>
        <taxon>Pezizomycotina</taxon>
        <taxon>Dothideomycetes</taxon>
        <taxon>Dothideomycetidae</taxon>
        <taxon>Cladosporiales</taxon>
        <taxon>Cladosporiaceae</taxon>
        <taxon>Cryoendolithus</taxon>
    </lineage>
</organism>
<feature type="region of interest" description="Disordered" evidence="1">
    <location>
        <begin position="247"/>
        <end position="274"/>
    </location>
</feature>
<name>A0A1V8SC42_9PEZI</name>
<sequence length="295" mass="31962">MKNLSKTVQELRAALEASHAENLAVREQVKAGDERFDRLVQILQPCLAVTALFANVVASEPVAAPSEANIPNVAPPNTTRVAAAEAVGSASREDANNGLVQAAQPETAVRSRLQPTSNNEEPVAPPTAPRTVRGERVHQTSITSQRQSMSFHTTAGDESYMETIETRTENAVKTGPETLDATTAIRNPLDAYKSGTLGSPESTSKLGFFKSFAKSAGKRTALAPPIRERKKSRKALEAEEERRVHFDLHGDGSDEIKFDQDTTHWKPRAKGEPRINARAVVRARTPAAKKKKGPS</sequence>
<proteinExistence type="predicted"/>
<feature type="region of interest" description="Disordered" evidence="1">
    <location>
        <begin position="86"/>
        <end position="152"/>
    </location>
</feature>
<dbReference type="Proteomes" id="UP000192596">
    <property type="component" value="Unassembled WGS sequence"/>
</dbReference>
<evidence type="ECO:0000313" key="2">
    <source>
        <dbReference type="EMBL" id="OQN96597.1"/>
    </source>
</evidence>
<dbReference type="InParanoid" id="A0A1V8SC42"/>
<feature type="compositionally biased region" description="Polar residues" evidence="1">
    <location>
        <begin position="139"/>
        <end position="152"/>
    </location>
</feature>